<gene>
    <name evidence="1" type="ORF">CFC21_099554</name>
</gene>
<accession>A0A9R1N1Z1</accession>
<protein>
    <submittedName>
        <fullName evidence="1">Uncharacterized protein</fullName>
    </submittedName>
</protein>
<evidence type="ECO:0000313" key="1">
    <source>
        <dbReference type="EMBL" id="KAF7097766.1"/>
    </source>
</evidence>
<name>A0A9R1N1Z1_WHEAT</name>
<sequence>LVSLKLKLSRRLLLGRRKSHSRILLS</sequence>
<organism evidence="1">
    <name type="scientific">Triticum aestivum</name>
    <name type="common">Wheat</name>
    <dbReference type="NCBI Taxonomy" id="4565"/>
    <lineage>
        <taxon>Eukaryota</taxon>
        <taxon>Viridiplantae</taxon>
        <taxon>Streptophyta</taxon>
        <taxon>Embryophyta</taxon>
        <taxon>Tracheophyta</taxon>
        <taxon>Spermatophyta</taxon>
        <taxon>Magnoliopsida</taxon>
        <taxon>Liliopsida</taxon>
        <taxon>Poales</taxon>
        <taxon>Poaceae</taxon>
        <taxon>BOP clade</taxon>
        <taxon>Pooideae</taxon>
        <taxon>Triticodae</taxon>
        <taxon>Triticeae</taxon>
        <taxon>Triticinae</taxon>
        <taxon>Triticum</taxon>
    </lineage>
</organism>
<feature type="non-terminal residue" evidence="1">
    <location>
        <position position="1"/>
    </location>
</feature>
<dbReference type="EMBL" id="CM022229">
    <property type="protein sequence ID" value="KAF7097766.1"/>
    <property type="molecule type" value="Genomic_DNA"/>
</dbReference>
<reference evidence="1" key="2">
    <citation type="submission" date="2020-03" db="EMBL/GenBank/DDBJ databases">
        <title>The second near-complete assembly of the hexaploid bread wheat (Triticum aestivum) genome.</title>
        <authorList>
            <person name="Zimin A.V."/>
            <person name="Puiu D."/>
            <person name="Shumante A."/>
            <person name="Alonge M."/>
            <person name="Salzberg S.L."/>
        </authorList>
    </citation>
    <scope>NUCLEOTIDE SEQUENCE</scope>
    <source>
        <tissue evidence="1">Leaf</tissue>
    </source>
</reference>
<reference evidence="1" key="1">
    <citation type="journal article" date="2017" name="Gigascience">
        <title>The first near-complete assembly of the hexaploid bread wheat genome, Triticum aestivum.</title>
        <authorList>
            <person name="Zimin A.V."/>
            <person name="Puiu D."/>
            <person name="Hall R."/>
            <person name="Kingan S."/>
            <person name="Clavijo B.J."/>
            <person name="Salzberg S.L."/>
        </authorList>
    </citation>
    <scope>NUCLEOTIDE SEQUENCE</scope>
    <source>
        <tissue evidence="1">Leaf</tissue>
    </source>
</reference>
<dbReference type="Proteomes" id="UP000815260">
    <property type="component" value="Chromosome 7A"/>
</dbReference>
<proteinExistence type="predicted"/>
<dbReference type="AlphaFoldDB" id="A0A9R1N1Z1"/>
<feature type="non-terminal residue" evidence="1">
    <location>
        <position position="26"/>
    </location>
</feature>
<comment type="caution">
    <text evidence="1">The sequence shown here is derived from an EMBL/GenBank/DDBJ whole genome shotgun (WGS) entry which is preliminary data.</text>
</comment>